<organism evidence="1 2">
    <name type="scientific">Vibrio phage vB_VpM-pA2SJ1</name>
    <dbReference type="NCBI Taxonomy" id="3095964"/>
    <lineage>
        <taxon>Viruses</taxon>
        <taxon>Duplodnaviria</taxon>
        <taxon>Heunggongvirae</taxon>
        <taxon>Uroviricota</taxon>
        <taxon>Caudoviricetes</taxon>
    </lineage>
</organism>
<dbReference type="Proteomes" id="UP001432163">
    <property type="component" value="Segment"/>
</dbReference>
<accession>A0AAX4J5T0</accession>
<protein>
    <submittedName>
        <fullName evidence="1">Uncharacterized protein</fullName>
    </submittedName>
</protein>
<proteinExistence type="predicted"/>
<name>A0AAX4J5T0_9CAUD</name>
<sequence>MAITVETVQTVTVKTLALEIPNDVLIGIKPVSSEGMTIFDALAPIPGFIGQQDKESVHIEIDLETGKILNWQTPTGKQLQSIIESE</sequence>
<dbReference type="EMBL" id="OR813779">
    <property type="protein sequence ID" value="WRQ13077.1"/>
    <property type="molecule type" value="Genomic_DNA"/>
</dbReference>
<evidence type="ECO:0000313" key="2">
    <source>
        <dbReference type="Proteomes" id="UP001432163"/>
    </source>
</evidence>
<reference evidence="1" key="1">
    <citation type="submission" date="2023-11" db="EMBL/GenBank/DDBJ databases">
        <title>Complete genome sequence of Vibrio virus vB_VpM-pA2SJ1.</title>
        <authorList>
            <person name="Lim S.J."/>
            <person name="Park S.Y."/>
            <person name="Kim J.H."/>
        </authorList>
    </citation>
    <scope>NUCLEOTIDE SEQUENCE</scope>
</reference>
<evidence type="ECO:0000313" key="1">
    <source>
        <dbReference type="EMBL" id="WRQ13077.1"/>
    </source>
</evidence>